<dbReference type="Proteomes" id="UP000807342">
    <property type="component" value="Unassembled WGS sequence"/>
</dbReference>
<protein>
    <submittedName>
        <fullName evidence="1">Uncharacterized protein</fullName>
    </submittedName>
</protein>
<evidence type="ECO:0000313" key="2">
    <source>
        <dbReference type="Proteomes" id="UP000807342"/>
    </source>
</evidence>
<comment type="caution">
    <text evidence="1">The sequence shown here is derived from an EMBL/GenBank/DDBJ whole genome shotgun (WGS) entry which is preliminary data.</text>
</comment>
<keyword evidence="2" id="KW-1185">Reference proteome</keyword>
<reference evidence="1" key="1">
    <citation type="submission" date="2020-11" db="EMBL/GenBank/DDBJ databases">
        <authorList>
            <consortium name="DOE Joint Genome Institute"/>
            <person name="Ahrendt S."/>
            <person name="Riley R."/>
            <person name="Andreopoulos W."/>
            <person name="Labutti K."/>
            <person name="Pangilinan J."/>
            <person name="Ruiz-Duenas F.J."/>
            <person name="Barrasa J.M."/>
            <person name="Sanchez-Garcia M."/>
            <person name="Camarero S."/>
            <person name="Miyauchi S."/>
            <person name="Serrano A."/>
            <person name="Linde D."/>
            <person name="Babiker R."/>
            <person name="Drula E."/>
            <person name="Ayuso-Fernandez I."/>
            <person name="Pacheco R."/>
            <person name="Padilla G."/>
            <person name="Ferreira P."/>
            <person name="Barriuso J."/>
            <person name="Kellner H."/>
            <person name="Castanera R."/>
            <person name="Alfaro M."/>
            <person name="Ramirez L."/>
            <person name="Pisabarro A.G."/>
            <person name="Kuo A."/>
            <person name="Tritt A."/>
            <person name="Lipzen A."/>
            <person name="He G."/>
            <person name="Yan M."/>
            <person name="Ng V."/>
            <person name="Cullen D."/>
            <person name="Martin F."/>
            <person name="Rosso M.-N."/>
            <person name="Henrissat B."/>
            <person name="Hibbett D."/>
            <person name="Martinez A.T."/>
            <person name="Grigoriev I.V."/>
        </authorList>
    </citation>
    <scope>NUCLEOTIDE SEQUENCE</scope>
    <source>
        <strain evidence="1">MF-IS2</strain>
    </source>
</reference>
<dbReference type="EMBL" id="MU152211">
    <property type="protein sequence ID" value="KAF9440868.1"/>
    <property type="molecule type" value="Genomic_DNA"/>
</dbReference>
<accession>A0A9P5WXE6</accession>
<name>A0A9P5WXE6_9AGAR</name>
<organism evidence="1 2">
    <name type="scientific">Macrolepiota fuliginosa MF-IS2</name>
    <dbReference type="NCBI Taxonomy" id="1400762"/>
    <lineage>
        <taxon>Eukaryota</taxon>
        <taxon>Fungi</taxon>
        <taxon>Dikarya</taxon>
        <taxon>Basidiomycota</taxon>
        <taxon>Agaricomycotina</taxon>
        <taxon>Agaricomycetes</taxon>
        <taxon>Agaricomycetidae</taxon>
        <taxon>Agaricales</taxon>
        <taxon>Agaricineae</taxon>
        <taxon>Agaricaceae</taxon>
        <taxon>Macrolepiota</taxon>
    </lineage>
</organism>
<gene>
    <name evidence="1" type="ORF">P691DRAFT_781204</name>
</gene>
<dbReference type="OrthoDB" id="3126650at2759"/>
<evidence type="ECO:0000313" key="1">
    <source>
        <dbReference type="EMBL" id="KAF9440868.1"/>
    </source>
</evidence>
<dbReference type="AlphaFoldDB" id="A0A9P5WXE6"/>
<proteinExistence type="predicted"/>
<sequence>MFNSSQITQGAVINTKLPSMLSKDTRFFHIYIHNSLSSGDNQWHTVPAILFQEYLVFSSDHTNPNSDPKRRYPHGPPTGYKEFSVWFNSQSITYKLLKWDYTTNSFYPSGGDIIDLNIIDLTPYADASPPEKHEAFIALKFMDNKGKLYPDKILAMTHTFMPNLNNLNSNSPLFSDCYGHAQQDHQQSQSLLLSNPLSSHCCDGRKIPSKQPATITTGIPVHDHVLPNIKESEEDISTIIPMSTTTPEQLNAPSTPAASATISTPPIPVPDSTQTTSVIPPVLAPPLVATQTINLFQLMSFLNAVDKVSQLEEELVDFDEEMKDGSLLEGSLALKAVGGSVVV</sequence>